<protein>
    <submittedName>
        <fullName evidence="1">Vta1 like-domain-containing protein</fullName>
    </submittedName>
</protein>
<accession>A0ACC3T6J0</accession>
<organism evidence="1 2">
    <name type="scientific">Lipomyces kononenkoae</name>
    <name type="common">Yeast</name>
    <dbReference type="NCBI Taxonomy" id="34357"/>
    <lineage>
        <taxon>Eukaryota</taxon>
        <taxon>Fungi</taxon>
        <taxon>Dikarya</taxon>
        <taxon>Ascomycota</taxon>
        <taxon>Saccharomycotina</taxon>
        <taxon>Lipomycetes</taxon>
        <taxon>Lipomycetales</taxon>
        <taxon>Lipomycetaceae</taxon>
        <taxon>Lipomyces</taxon>
    </lineage>
</organism>
<comment type="caution">
    <text evidence="1">The sequence shown here is derived from an EMBL/GenBank/DDBJ whole genome shotgun (WGS) entry which is preliminary data.</text>
</comment>
<keyword evidence="2" id="KW-1185">Reference proteome</keyword>
<evidence type="ECO:0000313" key="2">
    <source>
        <dbReference type="Proteomes" id="UP001433508"/>
    </source>
</evidence>
<evidence type="ECO:0000313" key="1">
    <source>
        <dbReference type="EMBL" id="KAK9239291.1"/>
    </source>
</evidence>
<reference evidence="2" key="1">
    <citation type="journal article" date="2024" name="Front. Bioeng. Biotechnol.">
        <title>Genome-scale model development and genomic sequencing of the oleaginous clade Lipomyces.</title>
        <authorList>
            <person name="Czajka J.J."/>
            <person name="Han Y."/>
            <person name="Kim J."/>
            <person name="Mondo S.J."/>
            <person name="Hofstad B.A."/>
            <person name="Robles A."/>
            <person name="Haridas S."/>
            <person name="Riley R."/>
            <person name="LaButti K."/>
            <person name="Pangilinan J."/>
            <person name="Andreopoulos W."/>
            <person name="Lipzen A."/>
            <person name="Yan J."/>
            <person name="Wang M."/>
            <person name="Ng V."/>
            <person name="Grigoriev I.V."/>
            <person name="Spatafora J.W."/>
            <person name="Magnuson J.K."/>
            <person name="Baker S.E."/>
            <person name="Pomraning K.R."/>
        </authorList>
    </citation>
    <scope>NUCLEOTIDE SEQUENCE [LARGE SCALE GENOMIC DNA]</scope>
    <source>
        <strain evidence="2">CBS 7786</strain>
    </source>
</reference>
<proteinExistence type="predicted"/>
<sequence>MAILPPPPSLKFIANFVKRANELENTDRIISYYCKYYAIEEALAARVHQNDPAAAEYVTNLLDIVENDKGNLQDQDTITDEIVGQAYVEKFATRVFANADKDIINKKATRTTASNLLAASNFLELLKLFGEPDQSLLDRIKYCKFHAARILKAYALGEDPNAYEPADVTSESHLLEPESTTIDHVSSSLQQASLDGTSTTHPVSSTPSLPLPSSPPALAQDLSPVSAPSAPPRSFSPPVAAQEIPSASSMSSMHSYQHQEKHKVSKVEVQQIMDDAEKFSLAQKHSRYAISALNYEDVDTAVKELKAALRLLGENIS</sequence>
<dbReference type="EMBL" id="MU971347">
    <property type="protein sequence ID" value="KAK9239291.1"/>
    <property type="molecule type" value="Genomic_DNA"/>
</dbReference>
<dbReference type="Proteomes" id="UP001433508">
    <property type="component" value="Unassembled WGS sequence"/>
</dbReference>
<name>A0ACC3T6J0_LIPKO</name>
<gene>
    <name evidence="1" type="ORF">V1525DRAFT_424700</name>
</gene>